<dbReference type="Proteomes" id="UP001056384">
    <property type="component" value="Chromosome 3"/>
</dbReference>
<protein>
    <submittedName>
        <fullName evidence="2">Uncharacterized protein</fullName>
    </submittedName>
</protein>
<name>A0A9Q9AP06_9PEZI</name>
<feature type="region of interest" description="Disordered" evidence="1">
    <location>
        <begin position="34"/>
        <end position="60"/>
    </location>
</feature>
<accession>A0A9Q9AP06</accession>
<organism evidence="2 3">
    <name type="scientific">Septoria linicola</name>
    <dbReference type="NCBI Taxonomy" id="215465"/>
    <lineage>
        <taxon>Eukaryota</taxon>
        <taxon>Fungi</taxon>
        <taxon>Dikarya</taxon>
        <taxon>Ascomycota</taxon>
        <taxon>Pezizomycotina</taxon>
        <taxon>Dothideomycetes</taxon>
        <taxon>Dothideomycetidae</taxon>
        <taxon>Mycosphaerellales</taxon>
        <taxon>Mycosphaerellaceae</taxon>
        <taxon>Septoria</taxon>
    </lineage>
</organism>
<sequence length="153" mass="17039">MATTGQAAGPPAPPAALPATNQQLWSALELEAWTSSQPTANGRSGVERGASNAWNRLSPQQQTEIGNAIRLWRQEEEAVDRTAAKIRPPNDSFRRVDTFFRRQLRLDRDRKAEMRAIDQLVAIRGGLPTRNQPRTNGTMMFLHGLGLILTKRV</sequence>
<proteinExistence type="predicted"/>
<gene>
    <name evidence="2" type="ORF">Slin15195_G038170</name>
</gene>
<keyword evidence="3" id="KW-1185">Reference proteome</keyword>
<reference evidence="2" key="1">
    <citation type="submission" date="2022-06" db="EMBL/GenBank/DDBJ databases">
        <title>Complete genome sequences of two strains of the flax pathogen Septoria linicola.</title>
        <authorList>
            <person name="Lapalu N."/>
            <person name="Simon A."/>
            <person name="Demenou B."/>
            <person name="Paumier D."/>
            <person name="Guillot M.-P."/>
            <person name="Gout L."/>
            <person name="Valade R."/>
        </authorList>
    </citation>
    <scope>NUCLEOTIDE SEQUENCE</scope>
    <source>
        <strain evidence="2">SE15195</strain>
    </source>
</reference>
<feature type="region of interest" description="Disordered" evidence="1">
    <location>
        <begin position="1"/>
        <end position="21"/>
    </location>
</feature>
<dbReference type="AlphaFoldDB" id="A0A9Q9AP06"/>
<evidence type="ECO:0000256" key="1">
    <source>
        <dbReference type="SAM" id="MobiDB-lite"/>
    </source>
</evidence>
<dbReference type="EMBL" id="CP099420">
    <property type="protein sequence ID" value="USW50498.1"/>
    <property type="molecule type" value="Genomic_DNA"/>
</dbReference>
<evidence type="ECO:0000313" key="2">
    <source>
        <dbReference type="EMBL" id="USW50498.1"/>
    </source>
</evidence>
<evidence type="ECO:0000313" key="3">
    <source>
        <dbReference type="Proteomes" id="UP001056384"/>
    </source>
</evidence>